<keyword evidence="1" id="KW-0812">Transmembrane</keyword>
<keyword evidence="1" id="KW-0472">Membrane</keyword>
<dbReference type="NCBIfam" id="TIGR04223">
    <property type="entry name" value="quorum_AgrD"/>
    <property type="match status" value="1"/>
</dbReference>
<dbReference type="Proteomes" id="UP001596108">
    <property type="component" value="Unassembled WGS sequence"/>
</dbReference>
<proteinExistence type="predicted"/>
<accession>A0ABW0QYT5</accession>
<dbReference type="RefSeq" id="WP_378112083.1">
    <property type="nucleotide sequence ID" value="NZ_JBHSNC010000036.1"/>
</dbReference>
<gene>
    <name evidence="2" type="ORF">ACFPQ4_11980</name>
</gene>
<comment type="caution">
    <text evidence="2">The sequence shown here is derived from an EMBL/GenBank/DDBJ whole genome shotgun (WGS) entry which is preliminary data.</text>
</comment>
<evidence type="ECO:0000256" key="1">
    <source>
        <dbReference type="SAM" id="Phobius"/>
    </source>
</evidence>
<reference evidence="3" key="1">
    <citation type="journal article" date="2019" name="Int. J. Syst. Evol. Microbiol.">
        <title>The Global Catalogue of Microorganisms (GCM) 10K type strain sequencing project: providing services to taxonomists for standard genome sequencing and annotation.</title>
        <authorList>
            <consortium name="The Broad Institute Genomics Platform"/>
            <consortium name="The Broad Institute Genome Sequencing Center for Infectious Disease"/>
            <person name="Wu L."/>
            <person name="Ma J."/>
        </authorList>
    </citation>
    <scope>NUCLEOTIDE SEQUENCE [LARGE SCALE GENOMIC DNA]</scope>
    <source>
        <strain evidence="3">CGMCC 1.18578</strain>
    </source>
</reference>
<evidence type="ECO:0000313" key="2">
    <source>
        <dbReference type="EMBL" id="MFC5530146.1"/>
    </source>
</evidence>
<dbReference type="InterPro" id="IPR009229">
    <property type="entry name" value="AgrD"/>
</dbReference>
<sequence>MKNQVTKKAVVIVSRMLAVVAVAFVSTASMWVLHRPNTPAELKSKK</sequence>
<dbReference type="EMBL" id="JBHSNC010000036">
    <property type="protein sequence ID" value="MFC5530146.1"/>
    <property type="molecule type" value="Genomic_DNA"/>
</dbReference>
<name>A0ABW0QYT5_9BACL</name>
<keyword evidence="3" id="KW-1185">Reference proteome</keyword>
<protein>
    <submittedName>
        <fullName evidence="2">Cyclic lactone autoinducer peptide</fullName>
    </submittedName>
</protein>
<keyword evidence="1" id="KW-1133">Transmembrane helix</keyword>
<organism evidence="2 3">
    <name type="scientific">Cohnella yongneupensis</name>
    <dbReference type="NCBI Taxonomy" id="425006"/>
    <lineage>
        <taxon>Bacteria</taxon>
        <taxon>Bacillati</taxon>
        <taxon>Bacillota</taxon>
        <taxon>Bacilli</taxon>
        <taxon>Bacillales</taxon>
        <taxon>Paenibacillaceae</taxon>
        <taxon>Cohnella</taxon>
    </lineage>
</organism>
<feature type="transmembrane region" description="Helical" evidence="1">
    <location>
        <begin position="12"/>
        <end position="33"/>
    </location>
</feature>
<evidence type="ECO:0000313" key="3">
    <source>
        <dbReference type="Proteomes" id="UP001596108"/>
    </source>
</evidence>